<evidence type="ECO:0000313" key="3">
    <source>
        <dbReference type="Proteomes" id="UP000617145"/>
    </source>
</evidence>
<feature type="signal peptide" evidence="1">
    <location>
        <begin position="1"/>
        <end position="20"/>
    </location>
</feature>
<feature type="chain" id="PRO_5035317613" description="DUF3108 domain-containing protein" evidence="1">
    <location>
        <begin position="21"/>
        <end position="228"/>
    </location>
</feature>
<evidence type="ECO:0008006" key="4">
    <source>
        <dbReference type="Google" id="ProtNLM"/>
    </source>
</evidence>
<evidence type="ECO:0000313" key="2">
    <source>
        <dbReference type="EMBL" id="GGG79649.1"/>
    </source>
</evidence>
<sequence>MRRTLVILASLACLSGPTLAATTDAGQTYDLLFRQGTLDSVGTDRTLTYSREVSNTASAEGTERADNDTGTIALSFDEGAGDRPLQANLQFLQDGKHRNMGSFPASVGNPMIMVFYESVIRDMAQSAGGSPYYIRNRVKDALVQPAQIETGTAEVDGTTVDTRTVTLRPFETDPNRDRMAGWADLELRVTMSEAVPGWYVALEAEAPDAEGDGPVYLSTMRFDGLSAQ</sequence>
<dbReference type="RefSeq" id="WP_188791143.1">
    <property type="nucleotide sequence ID" value="NZ_BMJV01000006.1"/>
</dbReference>
<dbReference type="Proteomes" id="UP000617145">
    <property type="component" value="Unassembled WGS sequence"/>
</dbReference>
<dbReference type="EMBL" id="BMJV01000006">
    <property type="protein sequence ID" value="GGG79649.1"/>
    <property type="molecule type" value="Genomic_DNA"/>
</dbReference>
<accession>A0A8J2ZM11</accession>
<evidence type="ECO:0000256" key="1">
    <source>
        <dbReference type="SAM" id="SignalP"/>
    </source>
</evidence>
<comment type="caution">
    <text evidence="2">The sequence shown here is derived from an EMBL/GenBank/DDBJ whole genome shotgun (WGS) entry which is preliminary data.</text>
</comment>
<gene>
    <name evidence="2" type="ORF">GCM10011415_31110</name>
</gene>
<dbReference type="AlphaFoldDB" id="A0A8J2ZM11"/>
<organism evidence="2 3">
    <name type="scientific">Salipiger pallidus</name>
    <dbReference type="NCBI Taxonomy" id="1775170"/>
    <lineage>
        <taxon>Bacteria</taxon>
        <taxon>Pseudomonadati</taxon>
        <taxon>Pseudomonadota</taxon>
        <taxon>Alphaproteobacteria</taxon>
        <taxon>Rhodobacterales</taxon>
        <taxon>Roseobacteraceae</taxon>
        <taxon>Salipiger</taxon>
    </lineage>
</organism>
<reference evidence="2" key="1">
    <citation type="journal article" date="2014" name="Int. J. Syst. Evol. Microbiol.">
        <title>Complete genome sequence of Corynebacterium casei LMG S-19264T (=DSM 44701T), isolated from a smear-ripened cheese.</title>
        <authorList>
            <consortium name="US DOE Joint Genome Institute (JGI-PGF)"/>
            <person name="Walter F."/>
            <person name="Albersmeier A."/>
            <person name="Kalinowski J."/>
            <person name="Ruckert C."/>
        </authorList>
    </citation>
    <scope>NUCLEOTIDE SEQUENCE</scope>
    <source>
        <strain evidence="2">CGMCC 1.15762</strain>
    </source>
</reference>
<reference evidence="2" key="2">
    <citation type="submission" date="2020-09" db="EMBL/GenBank/DDBJ databases">
        <authorList>
            <person name="Sun Q."/>
            <person name="Zhou Y."/>
        </authorList>
    </citation>
    <scope>NUCLEOTIDE SEQUENCE</scope>
    <source>
        <strain evidence="2">CGMCC 1.15762</strain>
    </source>
</reference>
<keyword evidence="3" id="KW-1185">Reference proteome</keyword>
<name>A0A8J2ZM11_9RHOB</name>
<keyword evidence="1" id="KW-0732">Signal</keyword>
<proteinExistence type="predicted"/>
<protein>
    <recommendedName>
        <fullName evidence="4">DUF3108 domain-containing protein</fullName>
    </recommendedName>
</protein>